<evidence type="ECO:0000313" key="3">
    <source>
        <dbReference type="EMBL" id="QBZ99156.1"/>
    </source>
</evidence>
<dbReference type="Proteomes" id="UP000296862">
    <property type="component" value="Chromosome"/>
</dbReference>
<dbReference type="InterPro" id="IPR021533">
    <property type="entry name" value="PepSY-like"/>
</dbReference>
<dbReference type="OrthoDB" id="710080at2"/>
<dbReference type="RefSeq" id="WP_136153016.1">
    <property type="nucleotide sequence ID" value="NZ_CP038810.1"/>
</dbReference>
<dbReference type="Pfam" id="PF11396">
    <property type="entry name" value="PepSY_like"/>
    <property type="match status" value="1"/>
</dbReference>
<evidence type="ECO:0000259" key="2">
    <source>
        <dbReference type="Pfam" id="PF11396"/>
    </source>
</evidence>
<organism evidence="3 4">
    <name type="scientific">Flavobacterium sangjuense</name>
    <dbReference type="NCBI Taxonomy" id="2518177"/>
    <lineage>
        <taxon>Bacteria</taxon>
        <taxon>Pseudomonadati</taxon>
        <taxon>Bacteroidota</taxon>
        <taxon>Flavobacteriia</taxon>
        <taxon>Flavobacteriales</taxon>
        <taxon>Flavobacteriaceae</taxon>
        <taxon>Flavobacterium</taxon>
    </lineage>
</organism>
<feature type="signal peptide" evidence="1">
    <location>
        <begin position="1"/>
        <end position="20"/>
    </location>
</feature>
<feature type="chain" id="PRO_5020611495" description="Putative beta-lactamase-inhibitor-like PepSY-like domain-containing protein" evidence="1">
    <location>
        <begin position="21"/>
        <end position="142"/>
    </location>
</feature>
<evidence type="ECO:0000256" key="1">
    <source>
        <dbReference type="SAM" id="SignalP"/>
    </source>
</evidence>
<reference evidence="3 4" key="1">
    <citation type="submission" date="2019-04" db="EMBL/GenBank/DDBJ databases">
        <title>Flavobacterium sp. GS03.</title>
        <authorList>
            <person name="Kim H."/>
        </authorList>
    </citation>
    <scope>NUCLEOTIDE SEQUENCE [LARGE SCALE GENOMIC DNA]</scope>
    <source>
        <strain evidence="3 4">GS03</strain>
    </source>
</reference>
<dbReference type="AlphaFoldDB" id="A0A4P7PWF9"/>
<feature type="domain" description="Putative beta-lactamase-inhibitor-like PepSY-like" evidence="2">
    <location>
        <begin position="59"/>
        <end position="139"/>
    </location>
</feature>
<keyword evidence="4" id="KW-1185">Reference proteome</keyword>
<proteinExistence type="predicted"/>
<dbReference type="KEGG" id="fsn:GS03_02678"/>
<dbReference type="SUPFAM" id="SSF160574">
    <property type="entry name" value="BT0923-like"/>
    <property type="match status" value="1"/>
</dbReference>
<dbReference type="EMBL" id="CP038810">
    <property type="protein sequence ID" value="QBZ99156.1"/>
    <property type="molecule type" value="Genomic_DNA"/>
</dbReference>
<gene>
    <name evidence="3" type="ORF">GS03_02678</name>
</gene>
<evidence type="ECO:0000313" key="4">
    <source>
        <dbReference type="Proteomes" id="UP000296862"/>
    </source>
</evidence>
<keyword evidence="1" id="KW-0732">Signal</keyword>
<dbReference type="Gene3D" id="3.40.1420.30">
    <property type="match status" value="1"/>
</dbReference>
<name>A0A4P7PWF9_9FLAO</name>
<protein>
    <recommendedName>
        <fullName evidence="2">Putative beta-lactamase-inhibitor-like PepSY-like domain-containing protein</fullName>
    </recommendedName>
</protein>
<sequence>MKTKDIIPVLLLFIAMTVSAQKKITVSELPPGAEDFIKQYFPNTTIDIAKKDWEHGEKGYEVILSDGTEVEFWKDGKWREVDGRKKPIPTGFIDKSIVDYVTKNYPNNKITHIDYGHKDVDVDLTEKIDLEFSKEGKFLEED</sequence>
<accession>A0A4P7PWF9</accession>